<dbReference type="InterPro" id="IPR012796">
    <property type="entry name" value="Lysidine-tRNA-synth_C"/>
</dbReference>
<accession>A0ABV5ZCL8</accession>
<evidence type="ECO:0000256" key="4">
    <source>
        <dbReference type="ARBA" id="ARBA00022694"/>
    </source>
</evidence>
<evidence type="ECO:0000256" key="3">
    <source>
        <dbReference type="ARBA" id="ARBA00022598"/>
    </source>
</evidence>
<comment type="similarity">
    <text evidence="8">Belongs to the tRNA(Ile)-lysidine synthase family.</text>
</comment>
<dbReference type="SUPFAM" id="SSF82829">
    <property type="entry name" value="MesJ substrate recognition domain-like"/>
    <property type="match status" value="1"/>
</dbReference>
<dbReference type="RefSeq" id="WP_081414341.1">
    <property type="nucleotide sequence ID" value="NZ_JBHLZN010000003.1"/>
</dbReference>
<sequence>MNTWLVQQQRRLQQLPLQRIIIALSGGLDSSVLLHLAWRLKQQGHLPNLEAWYVNHQLQSQADAWQSQLAQQCAALGVLYRAFRVEVKKDGQGVEAAARQARYQCFAENLRGGDELWLAQHADDQLETQLLRWLRGSGPQGLAGMPEQRSLARAQLYRPLLHLSRKQLEVYAQTWGLSWCEDPSNASEVFDRNYLRHQVVPLLRQRWPDLLQRTGRSALACRESQALLDEVAEQDYQQLASGLALDKAGFMTLSCRRQHNLLRYLCRQRAMLPPPERVLANLPSWLAAAEERCPSLDWPGASLKRYRQGIFLLETSSLVAPAPFTWQPELMQSWPGGRLLAESCQGRGVRQQPGQWQIRFRQGGETWQPVGCQHPVSVKHFLQSQGIPPWRRAQVPLLYCDETLVAVGQRLAQGWQAQAQQPGWWLHWQCLDVNWNGD</sequence>
<dbReference type="NCBIfam" id="TIGR02432">
    <property type="entry name" value="lysidine_TilS_N"/>
    <property type="match status" value="1"/>
</dbReference>
<dbReference type="GO" id="GO:0032267">
    <property type="term" value="F:tRNA(Ile)-lysidine synthase activity"/>
    <property type="evidence" value="ECO:0007669"/>
    <property type="project" value="UniProtKB-EC"/>
</dbReference>
<evidence type="ECO:0000256" key="2">
    <source>
        <dbReference type="ARBA" id="ARBA00022490"/>
    </source>
</evidence>
<dbReference type="SUPFAM" id="SSF52402">
    <property type="entry name" value="Adenine nucleotide alpha hydrolases-like"/>
    <property type="match status" value="1"/>
</dbReference>
<dbReference type="EC" id="6.3.4.19" evidence="8"/>
<comment type="caution">
    <text evidence="10">The sequence shown here is derived from an EMBL/GenBank/DDBJ whole genome shotgun (WGS) entry which is preliminary data.</text>
</comment>
<dbReference type="InterPro" id="IPR011063">
    <property type="entry name" value="TilS/TtcA_N"/>
</dbReference>
<dbReference type="InterPro" id="IPR012795">
    <property type="entry name" value="tRNA_Ile_lys_synt_N"/>
</dbReference>
<keyword evidence="6 8" id="KW-0067">ATP-binding</keyword>
<dbReference type="SMART" id="SM00977">
    <property type="entry name" value="TilS_C"/>
    <property type="match status" value="1"/>
</dbReference>
<dbReference type="InterPro" id="IPR012094">
    <property type="entry name" value="tRNA_Ile_lys_synt"/>
</dbReference>
<dbReference type="NCBIfam" id="TIGR02433">
    <property type="entry name" value="lysidine_TilS_C"/>
    <property type="match status" value="1"/>
</dbReference>
<keyword evidence="11" id="KW-1185">Reference proteome</keyword>
<dbReference type="Gene3D" id="1.20.59.20">
    <property type="match status" value="1"/>
</dbReference>
<comment type="domain">
    <text evidence="8">The N-terminal region contains the highly conserved SGGXDS motif, predicted to be a P-loop motif involved in ATP binding.</text>
</comment>
<dbReference type="PANTHER" id="PTHR43033:SF1">
    <property type="entry name" value="TRNA(ILE)-LYSIDINE SYNTHASE-RELATED"/>
    <property type="match status" value="1"/>
</dbReference>
<evidence type="ECO:0000256" key="6">
    <source>
        <dbReference type="ARBA" id="ARBA00022840"/>
    </source>
</evidence>
<dbReference type="InterPro" id="IPR014729">
    <property type="entry name" value="Rossmann-like_a/b/a_fold"/>
</dbReference>
<dbReference type="Pfam" id="PF01171">
    <property type="entry name" value="ATP_bind_3"/>
    <property type="match status" value="1"/>
</dbReference>
<comment type="catalytic activity">
    <reaction evidence="7 8">
        <text>cytidine(34) in tRNA(Ile2) + L-lysine + ATP = lysidine(34) in tRNA(Ile2) + AMP + diphosphate + H(+)</text>
        <dbReference type="Rhea" id="RHEA:43744"/>
        <dbReference type="Rhea" id="RHEA-COMP:10625"/>
        <dbReference type="Rhea" id="RHEA-COMP:10670"/>
        <dbReference type="ChEBI" id="CHEBI:15378"/>
        <dbReference type="ChEBI" id="CHEBI:30616"/>
        <dbReference type="ChEBI" id="CHEBI:32551"/>
        <dbReference type="ChEBI" id="CHEBI:33019"/>
        <dbReference type="ChEBI" id="CHEBI:82748"/>
        <dbReference type="ChEBI" id="CHEBI:83665"/>
        <dbReference type="ChEBI" id="CHEBI:456215"/>
        <dbReference type="EC" id="6.3.4.19"/>
    </reaction>
</comment>
<dbReference type="Pfam" id="PF11734">
    <property type="entry name" value="TilS_C"/>
    <property type="match status" value="1"/>
</dbReference>
<evidence type="ECO:0000256" key="5">
    <source>
        <dbReference type="ARBA" id="ARBA00022741"/>
    </source>
</evidence>
<comment type="function">
    <text evidence="8">Ligates lysine onto the cytidine present at position 34 of the AUA codon-specific tRNA(Ile) that contains the anticodon CAU, in an ATP-dependent manner. Cytidine is converted to lysidine, thus changing the amino acid specificity of the tRNA from methionine to isoleucine.</text>
</comment>
<dbReference type="SUPFAM" id="SSF56037">
    <property type="entry name" value="PheT/TilS domain"/>
    <property type="match status" value="1"/>
</dbReference>
<feature type="domain" description="Lysidine-tRNA(Ile) synthetase C-terminal" evidence="9">
    <location>
        <begin position="356"/>
        <end position="428"/>
    </location>
</feature>
<dbReference type="CDD" id="cd01992">
    <property type="entry name" value="TilS_N"/>
    <property type="match status" value="1"/>
</dbReference>
<evidence type="ECO:0000259" key="9">
    <source>
        <dbReference type="SMART" id="SM00977"/>
    </source>
</evidence>
<keyword evidence="3 8" id="KW-0436">Ligase</keyword>
<gene>
    <name evidence="8 10" type="primary">tilS</name>
    <name evidence="10" type="ORF">ACFFLH_11350</name>
</gene>
<keyword evidence="2 8" id="KW-0963">Cytoplasm</keyword>
<dbReference type="InterPro" id="IPR015262">
    <property type="entry name" value="tRNA_Ile_lys_synt_subst-bd"/>
</dbReference>
<feature type="binding site" evidence="8">
    <location>
        <begin position="25"/>
        <end position="30"/>
    </location>
    <ligand>
        <name>ATP</name>
        <dbReference type="ChEBI" id="CHEBI:30616"/>
    </ligand>
</feature>
<dbReference type="HAMAP" id="MF_01161">
    <property type="entry name" value="tRNA_Ile_lys_synt"/>
    <property type="match status" value="1"/>
</dbReference>
<dbReference type="PANTHER" id="PTHR43033">
    <property type="entry name" value="TRNA(ILE)-LYSIDINE SYNTHASE-RELATED"/>
    <property type="match status" value="1"/>
</dbReference>
<protein>
    <recommendedName>
        <fullName evidence="8">tRNA(Ile)-lysidine synthase</fullName>
        <ecNumber evidence="8">6.3.4.19</ecNumber>
    </recommendedName>
    <alternativeName>
        <fullName evidence="8">tRNA(Ile)-2-lysyl-cytidine synthase</fullName>
    </alternativeName>
    <alternativeName>
        <fullName evidence="8">tRNA(Ile)-lysidine synthetase</fullName>
    </alternativeName>
</protein>
<evidence type="ECO:0000256" key="7">
    <source>
        <dbReference type="ARBA" id="ARBA00048539"/>
    </source>
</evidence>
<organism evidence="10 11">
    <name type="scientific">Balneatrix alpica</name>
    <dbReference type="NCBI Taxonomy" id="75684"/>
    <lineage>
        <taxon>Bacteria</taxon>
        <taxon>Pseudomonadati</taxon>
        <taxon>Pseudomonadota</taxon>
        <taxon>Gammaproteobacteria</taxon>
        <taxon>Oceanospirillales</taxon>
        <taxon>Balneatrichaceae</taxon>
        <taxon>Balneatrix</taxon>
    </lineage>
</organism>
<comment type="subcellular location">
    <subcellularLocation>
        <location evidence="1 8">Cytoplasm</location>
    </subcellularLocation>
</comment>
<evidence type="ECO:0000256" key="8">
    <source>
        <dbReference type="HAMAP-Rule" id="MF_01161"/>
    </source>
</evidence>
<evidence type="ECO:0000256" key="1">
    <source>
        <dbReference type="ARBA" id="ARBA00004496"/>
    </source>
</evidence>
<keyword evidence="5 8" id="KW-0547">Nucleotide-binding</keyword>
<name>A0ABV5ZCL8_9GAMM</name>
<reference evidence="10 11" key="1">
    <citation type="submission" date="2024-09" db="EMBL/GenBank/DDBJ databases">
        <authorList>
            <person name="Sun Q."/>
            <person name="Mori K."/>
        </authorList>
    </citation>
    <scope>NUCLEOTIDE SEQUENCE [LARGE SCALE GENOMIC DNA]</scope>
    <source>
        <strain evidence="10 11">ATCC 51285</strain>
    </source>
</reference>
<proteinExistence type="inferred from homology"/>
<dbReference type="Pfam" id="PF09179">
    <property type="entry name" value="TilS"/>
    <property type="match status" value="1"/>
</dbReference>
<evidence type="ECO:0000313" key="10">
    <source>
        <dbReference type="EMBL" id="MFB9887013.1"/>
    </source>
</evidence>
<dbReference type="EMBL" id="JBHLZN010000003">
    <property type="protein sequence ID" value="MFB9887013.1"/>
    <property type="molecule type" value="Genomic_DNA"/>
</dbReference>
<dbReference type="Gene3D" id="3.40.50.620">
    <property type="entry name" value="HUPs"/>
    <property type="match status" value="1"/>
</dbReference>
<keyword evidence="4 8" id="KW-0819">tRNA processing</keyword>
<dbReference type="Proteomes" id="UP001589628">
    <property type="component" value="Unassembled WGS sequence"/>
</dbReference>
<evidence type="ECO:0000313" key="11">
    <source>
        <dbReference type="Proteomes" id="UP001589628"/>
    </source>
</evidence>